<keyword evidence="18" id="KW-1185">Reference proteome</keyword>
<keyword evidence="9" id="KW-0472">Membrane</keyword>
<evidence type="ECO:0000256" key="12">
    <source>
        <dbReference type="ARBA" id="ARBA00051722"/>
    </source>
</evidence>
<evidence type="ECO:0000256" key="5">
    <source>
        <dbReference type="ARBA" id="ARBA00022737"/>
    </source>
</evidence>
<evidence type="ECO:0000256" key="7">
    <source>
        <dbReference type="ARBA" id="ARBA00022912"/>
    </source>
</evidence>
<dbReference type="GO" id="GO:0004725">
    <property type="term" value="F:protein tyrosine phosphatase activity"/>
    <property type="evidence" value="ECO:0007669"/>
    <property type="project" value="UniProtKB-EC"/>
</dbReference>
<dbReference type="Pfam" id="PF00041">
    <property type="entry name" value="fn3"/>
    <property type="match status" value="2"/>
</dbReference>
<feature type="signal peptide" evidence="13">
    <location>
        <begin position="1"/>
        <end position="20"/>
    </location>
</feature>
<protein>
    <recommendedName>
        <fullName evidence="2">protein-tyrosine-phosphatase</fullName>
        <ecNumber evidence="2">3.1.3.48</ecNumber>
    </recommendedName>
</protein>
<dbReference type="FunFam" id="2.60.40.10:FF:000369">
    <property type="entry name" value="Protein tyrosine phosphatase, receptor type B"/>
    <property type="match status" value="3"/>
</dbReference>
<evidence type="ECO:0000256" key="11">
    <source>
        <dbReference type="ARBA" id="ARBA00025789"/>
    </source>
</evidence>
<dbReference type="InterPro" id="IPR003595">
    <property type="entry name" value="Tyr_Pase_cat"/>
</dbReference>
<dbReference type="Pfam" id="PF00102">
    <property type="entry name" value="Y_phosphatase"/>
    <property type="match status" value="2"/>
</dbReference>
<feature type="domain" description="Tyrosine-protein phosphatase" evidence="14">
    <location>
        <begin position="1087"/>
        <end position="1336"/>
    </location>
</feature>
<feature type="domain" description="Tyrosine-protein phosphatase" evidence="14">
    <location>
        <begin position="1356"/>
        <end position="1479"/>
    </location>
</feature>
<proteinExistence type="inferred from homology"/>
<reference evidence="18" key="1">
    <citation type="journal article" date="2017" name="PLoS ONE">
        <title>The Agassiz's desert tortoise genome provides a resource for the conservation of a threatened species.</title>
        <authorList>
            <person name="Tollis M."/>
            <person name="DeNardo D.F."/>
            <person name="Cornelius J.A."/>
            <person name="Dolby G.A."/>
            <person name="Edwards T."/>
            <person name="Henen B.T."/>
            <person name="Karl A.E."/>
            <person name="Murphy R.W."/>
            <person name="Kusumi K."/>
        </authorList>
    </citation>
    <scope>NUCLEOTIDE SEQUENCE [LARGE SCALE GENOMIC DNA]</scope>
</reference>
<dbReference type="Proteomes" id="UP000291020">
    <property type="component" value="Unassembled WGS sequence"/>
</dbReference>
<feature type="domain" description="Fibronectin type-III" evidence="16">
    <location>
        <begin position="460"/>
        <end position="551"/>
    </location>
</feature>
<dbReference type="PROSITE" id="PS00383">
    <property type="entry name" value="TYR_PHOSPHATASE_1"/>
    <property type="match status" value="1"/>
</dbReference>
<evidence type="ECO:0000256" key="6">
    <source>
        <dbReference type="ARBA" id="ARBA00022801"/>
    </source>
</evidence>
<evidence type="ECO:0000256" key="3">
    <source>
        <dbReference type="ARBA" id="ARBA00022692"/>
    </source>
</evidence>
<dbReference type="PROSITE" id="PS50056">
    <property type="entry name" value="TYR_PHOSPHATASE_2"/>
    <property type="match status" value="1"/>
</dbReference>
<evidence type="ECO:0000256" key="4">
    <source>
        <dbReference type="ARBA" id="ARBA00022729"/>
    </source>
</evidence>
<keyword evidence="5" id="KW-0677">Repeat</keyword>
<dbReference type="PROSITE" id="PS50853">
    <property type="entry name" value="FN3"/>
    <property type="match status" value="5"/>
</dbReference>
<feature type="domain" description="Fibronectin type-III" evidence="16">
    <location>
        <begin position="115"/>
        <end position="207"/>
    </location>
</feature>
<dbReference type="Pfam" id="PF18861">
    <property type="entry name" value="PTP_tm"/>
    <property type="match status" value="1"/>
</dbReference>
<dbReference type="FunFam" id="3.90.190.10:FF:000009">
    <property type="entry name" value="Receptor-type tyrosine-protein phosphatase beta"/>
    <property type="match status" value="1"/>
</dbReference>
<dbReference type="InterPro" id="IPR000387">
    <property type="entry name" value="Tyr_Pase_dom"/>
</dbReference>
<evidence type="ECO:0000259" key="15">
    <source>
        <dbReference type="PROSITE" id="PS50056"/>
    </source>
</evidence>
<dbReference type="InterPro" id="IPR029021">
    <property type="entry name" value="Prot-tyrosine_phosphatase-like"/>
</dbReference>
<dbReference type="CDD" id="cd00063">
    <property type="entry name" value="FN3"/>
    <property type="match status" value="5"/>
</dbReference>
<feature type="domain" description="Fibronectin type-III" evidence="16">
    <location>
        <begin position="295"/>
        <end position="389"/>
    </location>
</feature>
<evidence type="ECO:0000256" key="1">
    <source>
        <dbReference type="ARBA" id="ARBA00004479"/>
    </source>
</evidence>
<dbReference type="EC" id="3.1.3.48" evidence="2"/>
<comment type="catalytic activity">
    <reaction evidence="12">
        <text>O-phospho-L-tyrosyl-[protein] + H2O = L-tyrosyl-[protein] + phosphate</text>
        <dbReference type="Rhea" id="RHEA:10684"/>
        <dbReference type="Rhea" id="RHEA-COMP:10136"/>
        <dbReference type="Rhea" id="RHEA-COMP:20101"/>
        <dbReference type="ChEBI" id="CHEBI:15377"/>
        <dbReference type="ChEBI" id="CHEBI:43474"/>
        <dbReference type="ChEBI" id="CHEBI:46858"/>
        <dbReference type="ChEBI" id="CHEBI:61978"/>
        <dbReference type="EC" id="3.1.3.48"/>
    </reaction>
</comment>
<comment type="subcellular location">
    <subcellularLocation>
        <location evidence="1">Membrane</location>
        <topology evidence="1">Single-pass type I membrane protein</topology>
    </subcellularLocation>
</comment>
<name>A0A452GMJ9_9SAUR</name>
<keyword evidence="4 13" id="KW-0732">Signal</keyword>
<keyword evidence="10" id="KW-0325">Glycoprotein</keyword>
<dbReference type="GO" id="GO:0032502">
    <property type="term" value="P:developmental process"/>
    <property type="evidence" value="ECO:0007669"/>
    <property type="project" value="UniProtKB-ARBA"/>
</dbReference>
<dbReference type="SUPFAM" id="SSF49265">
    <property type="entry name" value="Fibronectin type III"/>
    <property type="match status" value="9"/>
</dbReference>
<evidence type="ECO:0000256" key="9">
    <source>
        <dbReference type="ARBA" id="ARBA00023136"/>
    </source>
</evidence>
<dbReference type="InterPro" id="IPR000242">
    <property type="entry name" value="PTP_cat"/>
</dbReference>
<dbReference type="PANTHER" id="PTHR46957">
    <property type="entry name" value="CYTOKINE RECEPTOR"/>
    <property type="match status" value="1"/>
</dbReference>
<dbReference type="PANTHER" id="PTHR46957:SF10">
    <property type="entry name" value="PROTEIN TYROSINE PHOSPHATASE, RECEPTOR TYPE, H"/>
    <property type="match status" value="1"/>
</dbReference>
<dbReference type="InterPro" id="IPR016130">
    <property type="entry name" value="Tyr_Pase_AS"/>
</dbReference>
<evidence type="ECO:0000313" key="17">
    <source>
        <dbReference type="Ensembl" id="ENSGAGP00000003056.1"/>
    </source>
</evidence>
<dbReference type="Ensembl" id="ENSGAGT00000003509.1">
    <property type="protein sequence ID" value="ENSGAGP00000003056.1"/>
    <property type="gene ID" value="ENSGAGG00000002425.1"/>
</dbReference>
<dbReference type="GO" id="GO:0016020">
    <property type="term" value="C:membrane"/>
    <property type="evidence" value="ECO:0007669"/>
    <property type="project" value="UniProtKB-SubCell"/>
</dbReference>
<dbReference type="Gene3D" id="2.60.40.10">
    <property type="entry name" value="Immunoglobulins"/>
    <property type="match status" value="6"/>
</dbReference>
<dbReference type="SMART" id="SM00060">
    <property type="entry name" value="FN3"/>
    <property type="match status" value="8"/>
</dbReference>
<evidence type="ECO:0000256" key="2">
    <source>
        <dbReference type="ARBA" id="ARBA00013064"/>
    </source>
</evidence>
<dbReference type="GO" id="GO:0043235">
    <property type="term" value="C:receptor complex"/>
    <property type="evidence" value="ECO:0007669"/>
    <property type="project" value="TreeGrafter"/>
</dbReference>
<keyword evidence="6" id="KW-0378">Hydrolase</keyword>
<dbReference type="InterPro" id="IPR050713">
    <property type="entry name" value="RTP_Phos/Ushers"/>
</dbReference>
<reference evidence="17" key="3">
    <citation type="submission" date="2025-09" db="UniProtKB">
        <authorList>
            <consortium name="Ensembl"/>
        </authorList>
    </citation>
    <scope>IDENTIFICATION</scope>
</reference>
<accession>A0A452GMJ9</accession>
<organism evidence="17 18">
    <name type="scientific">Gopherus agassizii</name>
    <name type="common">Agassiz's desert tortoise</name>
    <dbReference type="NCBI Taxonomy" id="38772"/>
    <lineage>
        <taxon>Eukaryota</taxon>
        <taxon>Metazoa</taxon>
        <taxon>Chordata</taxon>
        <taxon>Craniata</taxon>
        <taxon>Vertebrata</taxon>
        <taxon>Euteleostomi</taxon>
        <taxon>Archelosauria</taxon>
        <taxon>Testudinata</taxon>
        <taxon>Testudines</taxon>
        <taxon>Cryptodira</taxon>
        <taxon>Durocryptodira</taxon>
        <taxon>Testudinoidea</taxon>
        <taxon>Testudinidae</taxon>
        <taxon>Gopherus</taxon>
    </lineage>
</organism>
<dbReference type="InterPro" id="IPR013783">
    <property type="entry name" value="Ig-like_fold"/>
</dbReference>
<dbReference type="SUPFAM" id="SSF52799">
    <property type="entry name" value="(Phosphotyrosine protein) phosphatases II"/>
    <property type="match status" value="2"/>
</dbReference>
<keyword evidence="7" id="KW-0904">Protein phosphatase</keyword>
<dbReference type="PRINTS" id="PR00700">
    <property type="entry name" value="PRTYPHPHTASE"/>
</dbReference>
<dbReference type="InterPro" id="IPR036116">
    <property type="entry name" value="FN3_sf"/>
</dbReference>
<comment type="similarity">
    <text evidence="11">Belongs to the protein-tyrosine phosphatase family. Receptor class 3 subfamily.</text>
</comment>
<dbReference type="InterPro" id="IPR003961">
    <property type="entry name" value="FN3_dom"/>
</dbReference>
<dbReference type="PROSITE" id="PS50055">
    <property type="entry name" value="TYR_PHOSPHATASE_PTP"/>
    <property type="match status" value="2"/>
</dbReference>
<feature type="domain" description="Tyrosine specific protein phosphatases" evidence="15">
    <location>
        <begin position="1268"/>
        <end position="1336"/>
    </location>
</feature>
<evidence type="ECO:0000313" key="18">
    <source>
        <dbReference type="Proteomes" id="UP000291020"/>
    </source>
</evidence>
<dbReference type="SMART" id="SM00194">
    <property type="entry name" value="PTPc"/>
    <property type="match status" value="1"/>
</dbReference>
<evidence type="ECO:0000259" key="16">
    <source>
        <dbReference type="PROSITE" id="PS50853"/>
    </source>
</evidence>
<feature type="domain" description="Fibronectin type-III" evidence="16">
    <location>
        <begin position="637"/>
        <end position="733"/>
    </location>
</feature>
<evidence type="ECO:0000256" key="13">
    <source>
        <dbReference type="SAM" id="SignalP"/>
    </source>
</evidence>
<sequence length="1485" mass="161762">MKPQLLLPLLWAFWLLGTLAEVSPCLLHPLFLCRGRSLLNVSVSDQGRPDSLFLSWDEPDGGALGYTLAIYMLEPEVLLQNGSAGLNATSFQFQGLVPGAAYNAVCVVFGTGPAPVHNLSLSSDGSPLALRASWMDAPGQKDGYRLVLYHLDSQGAVRNESVPGAISTFLFDGLLAGSEYALRISTLAGARQASTSTHQWTAPTTPAALTLQSLGSSTSLFASWSRAEGAAWLHLTLHNLLSHLVTRTVSAKRGLSNYTFQHLSPGTLYHLGVSAAAGPYWAAGPNATAWTYPLAPSGVTLTSKRHPLGLSAAWHRASGDRDQFLIHFYSKELLMQQNFSVGPDTQNFTFLGLLPGIQYSVEVTALAGPYRASAPSATAWTCEYGLRPVGMLGWAGDHWVQLYADESQSIIRNTSVQRGAAHIDLDGLVPGTRYRVEIVSQAGPHRTSSHTAIGYTAPLMPLSPAMTNGGSTSALVVHWEAPAGQRDGYLVSVYEEGSLAAGRRVNVGKDSTNVSLAGLALGSCYHVGISALAGPYSSDPQNVTGCTVPAAPANVSLTNSGSCSVLRAAWDEPPGGRDHYRVILYSLAPWGIQTAQSLGPNAQNITWTHLAAGSRFTAQVVAVKGPYESSSVNVTQWTCDPQHIPTLPSASALQVSWTGAEGRGEGYTVDLYNASSGRHVGHTLLPWGARNHTFQSLTPGTRYSVGVSTTAGPYHSSTPNLTHWTRECLTLQPGAPVTALAWGDPSPPRQDYCQLWLRGPGNNTLPQRHTLAGGQIQHFFQGLVPGRNYSVSLSCVAGPYWSSTGILLRVSSFSAPDPVEDLQCQPDSKGFSLSWTFPAGDVEACELAAERLSGGPPQAEARVIAPGSKTSLWGLEPDSSYRISVSAVGMNELRSQAVTLVCNTSAEVLPPPVRADVPRVEPGSRVLLSPDTFSEENGRIEYYAVIVTSNESLSRPTQETVSSTWYDHYYGQEDSYMAVLLPNPFHPDKRSTPQTWLVPVGTDECGQSREICNGKLKANAQYRWGPLVWSGADPSPDSLEIIPLWGGIFSHRQGHNFISCRNVHRPMPIQSFKQYYEAKTANANHGFFQDFAELKEVGKEQPKVEAELPANVSKNRYPHVLPYDHSRVRLSLLREEPHSDYINANYPPGNSHTQGGIEFIVTQGPLKKTIEDFWRLVWEQSVCNIIMLTVGMENGRVLCDHYWPSELSPVSYGHIRVDLLSQGSADEWTTCTFKLWHVSEQLRGRYVTHLHYTAWPDHGIPESTASLMAFLDLARGHMQKAKGSGPTLVHCSAGVGRSGTFIALDRLLQQLKQEKVVDVFNTIYTMRMSRYSMIQTLVRPWTFSLQPCCQISRAGRDFLQHHAQKSAKSNAGFLREYEVGAPGAAPCWRAQTPAPPYVLGVKGVLAAEPDTQVHTHTPHEYSGIGQMGMLITLDCLLHQMKAERSVDVYGVTLRLMRSCCLMTPTPDQYVFLYTCIRDILTQRQP</sequence>
<dbReference type="InterPro" id="IPR041201">
    <property type="entry name" value="PTPRJ_TM"/>
</dbReference>
<keyword evidence="8" id="KW-1133">Transmembrane helix</keyword>
<dbReference type="STRING" id="38772.ENSGAGP00000003056"/>
<feature type="chain" id="PRO_5019382804" description="protein-tyrosine-phosphatase" evidence="13">
    <location>
        <begin position="21"/>
        <end position="1485"/>
    </location>
</feature>
<feature type="domain" description="Fibronectin type-III" evidence="16">
    <location>
        <begin position="815"/>
        <end position="908"/>
    </location>
</feature>
<dbReference type="SMART" id="SM00404">
    <property type="entry name" value="PTPc_motif"/>
    <property type="match status" value="1"/>
</dbReference>
<reference evidence="17" key="2">
    <citation type="submission" date="2025-08" db="UniProtKB">
        <authorList>
            <consortium name="Ensembl"/>
        </authorList>
    </citation>
    <scope>IDENTIFICATION</scope>
</reference>
<dbReference type="Gene3D" id="3.90.190.10">
    <property type="entry name" value="Protein tyrosine phosphatase superfamily"/>
    <property type="match status" value="2"/>
</dbReference>
<evidence type="ECO:0000256" key="8">
    <source>
        <dbReference type="ARBA" id="ARBA00022989"/>
    </source>
</evidence>
<evidence type="ECO:0000256" key="10">
    <source>
        <dbReference type="ARBA" id="ARBA00023180"/>
    </source>
</evidence>
<keyword evidence="3" id="KW-0812">Transmembrane</keyword>
<evidence type="ECO:0000259" key="14">
    <source>
        <dbReference type="PROSITE" id="PS50055"/>
    </source>
</evidence>